<dbReference type="EMBL" id="MU004189">
    <property type="protein sequence ID" value="KAF2495228.1"/>
    <property type="molecule type" value="Genomic_DNA"/>
</dbReference>
<dbReference type="Pfam" id="PF00067">
    <property type="entry name" value="p450"/>
    <property type="match status" value="1"/>
</dbReference>
<comment type="cofactor">
    <cofactor evidence="2">
        <name>heme</name>
        <dbReference type="ChEBI" id="CHEBI:30413"/>
    </cofactor>
</comment>
<name>A0A6A6QRT8_9PEZI</name>
<dbReference type="GO" id="GO:0004497">
    <property type="term" value="F:monooxygenase activity"/>
    <property type="evidence" value="ECO:0007669"/>
    <property type="project" value="UniProtKB-KW"/>
</dbReference>
<feature type="binding site" description="axial binding residue" evidence="2">
    <location>
        <position position="503"/>
    </location>
    <ligand>
        <name>heme</name>
        <dbReference type="ChEBI" id="CHEBI:30413"/>
    </ligand>
    <ligandPart>
        <name>Fe</name>
        <dbReference type="ChEBI" id="CHEBI:18248"/>
    </ligandPart>
</feature>
<keyword evidence="2" id="KW-0349">Heme</keyword>
<dbReference type="PRINTS" id="PR00463">
    <property type="entry name" value="EP450I"/>
</dbReference>
<evidence type="ECO:0000256" key="2">
    <source>
        <dbReference type="PIRSR" id="PIRSR602401-1"/>
    </source>
</evidence>
<keyword evidence="3" id="KW-0503">Monooxygenase</keyword>
<organism evidence="3 4">
    <name type="scientific">Lophium mytilinum</name>
    <dbReference type="NCBI Taxonomy" id="390894"/>
    <lineage>
        <taxon>Eukaryota</taxon>
        <taxon>Fungi</taxon>
        <taxon>Dikarya</taxon>
        <taxon>Ascomycota</taxon>
        <taxon>Pezizomycotina</taxon>
        <taxon>Dothideomycetes</taxon>
        <taxon>Pleosporomycetidae</taxon>
        <taxon>Mytilinidiales</taxon>
        <taxon>Mytilinidiaceae</taxon>
        <taxon>Lophium</taxon>
    </lineage>
</organism>
<proteinExistence type="inferred from homology"/>
<dbReference type="InterPro" id="IPR036396">
    <property type="entry name" value="Cyt_P450_sf"/>
</dbReference>
<dbReference type="PANTHER" id="PTHR24305:SF166">
    <property type="entry name" value="CYTOCHROME P450 12A4, MITOCHONDRIAL-RELATED"/>
    <property type="match status" value="1"/>
</dbReference>
<dbReference type="SUPFAM" id="SSF48264">
    <property type="entry name" value="Cytochrome P450"/>
    <property type="match status" value="1"/>
</dbReference>
<evidence type="ECO:0000256" key="1">
    <source>
        <dbReference type="ARBA" id="ARBA00010617"/>
    </source>
</evidence>
<dbReference type="InterPro" id="IPR001128">
    <property type="entry name" value="Cyt_P450"/>
</dbReference>
<evidence type="ECO:0000313" key="3">
    <source>
        <dbReference type="EMBL" id="KAF2495228.1"/>
    </source>
</evidence>
<keyword evidence="2" id="KW-0408">Iron</keyword>
<dbReference type="GO" id="GO:0020037">
    <property type="term" value="F:heme binding"/>
    <property type="evidence" value="ECO:0007669"/>
    <property type="project" value="InterPro"/>
</dbReference>
<keyword evidence="3" id="KW-0560">Oxidoreductase</keyword>
<accession>A0A6A6QRT8</accession>
<comment type="similarity">
    <text evidence="1">Belongs to the cytochrome P450 family.</text>
</comment>
<gene>
    <name evidence="3" type="ORF">BU16DRAFT_527104</name>
</gene>
<dbReference type="InterPro" id="IPR050121">
    <property type="entry name" value="Cytochrome_P450_monoxygenase"/>
</dbReference>
<dbReference type="AlphaFoldDB" id="A0A6A6QRT8"/>
<dbReference type="PRINTS" id="PR00385">
    <property type="entry name" value="P450"/>
</dbReference>
<sequence length="571" mass="64324">MATSLLISLFLIPCTFLAWNIYTFSINYSRARKIGLPIIIRPFDQLNPLWILVGRFLLPIFERVPFGSGNFTRFCRHGFEIRDTYHWVDEFGDAFVTVSPAKIWLCIADPDTISEIIARSRKEFDRPMETMEMLNVLGKNVSSVQGAEWQRQRKIVNIPFNEQNNRIVFDEALRQGAGMIKYWTSRPGNVMDDVLEDSKTFTLNVLSGAGFGRSAPFAGFDEQQRSTDSGFARKNRENLSTILDYILLILVVGPRLLTAPFMPKAVSRIGQAVSDFKEYVSNIVSEEKSLIRQGKSSASSLVASLIRASEQASDKEGAKAALSESEIFGNIFIFHFAGYDTTALSLSTAFVFLAACPDVQDWISDEIRCVLPNDDQSTWNYAEAFPRFKRCVAVLYETLRLYNPTLGFLRMSMLSTPTTLTINNQPYTLPPKTIFNVNSMALATHPRYWGADSLAWNPKRWTTATNTTSSSSASTTTATINAETLLAPPKATFLPWADGPRVCPGKKFAQVEFVGLMCALFRDHRVEPVLKAGESMSEARERTLAVARDQEMYLLMEMRRPGDAKLKWLRR</sequence>
<reference evidence="3" key="1">
    <citation type="journal article" date="2020" name="Stud. Mycol.">
        <title>101 Dothideomycetes genomes: a test case for predicting lifestyles and emergence of pathogens.</title>
        <authorList>
            <person name="Haridas S."/>
            <person name="Albert R."/>
            <person name="Binder M."/>
            <person name="Bloem J."/>
            <person name="Labutti K."/>
            <person name="Salamov A."/>
            <person name="Andreopoulos B."/>
            <person name="Baker S."/>
            <person name="Barry K."/>
            <person name="Bills G."/>
            <person name="Bluhm B."/>
            <person name="Cannon C."/>
            <person name="Castanera R."/>
            <person name="Culley D."/>
            <person name="Daum C."/>
            <person name="Ezra D."/>
            <person name="Gonzalez J."/>
            <person name="Henrissat B."/>
            <person name="Kuo A."/>
            <person name="Liang C."/>
            <person name="Lipzen A."/>
            <person name="Lutzoni F."/>
            <person name="Magnuson J."/>
            <person name="Mondo S."/>
            <person name="Nolan M."/>
            <person name="Ohm R."/>
            <person name="Pangilinan J."/>
            <person name="Park H.-J."/>
            <person name="Ramirez L."/>
            <person name="Alfaro M."/>
            <person name="Sun H."/>
            <person name="Tritt A."/>
            <person name="Yoshinaga Y."/>
            <person name="Zwiers L.-H."/>
            <person name="Turgeon B."/>
            <person name="Goodwin S."/>
            <person name="Spatafora J."/>
            <person name="Crous P."/>
            <person name="Grigoriev I."/>
        </authorList>
    </citation>
    <scope>NUCLEOTIDE SEQUENCE</scope>
    <source>
        <strain evidence="3">CBS 269.34</strain>
    </source>
</reference>
<keyword evidence="4" id="KW-1185">Reference proteome</keyword>
<protein>
    <submittedName>
        <fullName evidence="3">Cytochrome P450 monooxygenase-like protein</fullName>
    </submittedName>
</protein>
<dbReference type="GO" id="GO:0005506">
    <property type="term" value="F:iron ion binding"/>
    <property type="evidence" value="ECO:0007669"/>
    <property type="project" value="InterPro"/>
</dbReference>
<dbReference type="GO" id="GO:0016705">
    <property type="term" value="F:oxidoreductase activity, acting on paired donors, with incorporation or reduction of molecular oxygen"/>
    <property type="evidence" value="ECO:0007669"/>
    <property type="project" value="InterPro"/>
</dbReference>
<dbReference type="PANTHER" id="PTHR24305">
    <property type="entry name" value="CYTOCHROME P450"/>
    <property type="match status" value="1"/>
</dbReference>
<keyword evidence="2" id="KW-0479">Metal-binding</keyword>
<dbReference type="InterPro" id="IPR002401">
    <property type="entry name" value="Cyt_P450_E_grp-I"/>
</dbReference>
<dbReference type="Gene3D" id="1.10.630.10">
    <property type="entry name" value="Cytochrome P450"/>
    <property type="match status" value="1"/>
</dbReference>
<evidence type="ECO:0000313" key="4">
    <source>
        <dbReference type="Proteomes" id="UP000799750"/>
    </source>
</evidence>
<dbReference type="Proteomes" id="UP000799750">
    <property type="component" value="Unassembled WGS sequence"/>
</dbReference>
<dbReference type="OrthoDB" id="1470350at2759"/>